<organism evidence="3 4">
    <name type="scientific">Salarias fasciatus</name>
    <name type="common">Jewelled blenny</name>
    <name type="synonym">Blennius fasciatus</name>
    <dbReference type="NCBI Taxonomy" id="181472"/>
    <lineage>
        <taxon>Eukaryota</taxon>
        <taxon>Metazoa</taxon>
        <taxon>Chordata</taxon>
        <taxon>Craniata</taxon>
        <taxon>Vertebrata</taxon>
        <taxon>Euteleostomi</taxon>
        <taxon>Actinopterygii</taxon>
        <taxon>Neopterygii</taxon>
        <taxon>Teleostei</taxon>
        <taxon>Neoteleostei</taxon>
        <taxon>Acanthomorphata</taxon>
        <taxon>Ovalentaria</taxon>
        <taxon>Blenniimorphae</taxon>
        <taxon>Blenniiformes</taxon>
        <taxon>Blennioidei</taxon>
        <taxon>Blenniidae</taxon>
        <taxon>Salariinae</taxon>
        <taxon>Salarias</taxon>
    </lineage>
</organism>
<reference evidence="3" key="1">
    <citation type="submission" date="2019-06" db="EMBL/GenBank/DDBJ databases">
        <authorList>
            <consortium name="Wellcome Sanger Institute Data Sharing"/>
        </authorList>
    </citation>
    <scope>NUCLEOTIDE SEQUENCE [LARGE SCALE GENOMIC DNA]</scope>
</reference>
<evidence type="ECO:0000259" key="2">
    <source>
        <dbReference type="PROSITE" id="PS50127"/>
    </source>
</evidence>
<dbReference type="OMA" id="FENRMYQ"/>
<evidence type="ECO:0000313" key="4">
    <source>
        <dbReference type="Proteomes" id="UP000472267"/>
    </source>
</evidence>
<name>A0A672IS67_SALFA</name>
<proteinExistence type="predicted"/>
<dbReference type="InterPro" id="IPR000608">
    <property type="entry name" value="UBC"/>
</dbReference>
<dbReference type="CDD" id="cd23807">
    <property type="entry name" value="UEV_UBE2V"/>
    <property type="match status" value="1"/>
</dbReference>
<reference evidence="3" key="3">
    <citation type="submission" date="2025-09" db="UniProtKB">
        <authorList>
            <consortium name="Ensembl"/>
        </authorList>
    </citation>
    <scope>IDENTIFICATION</scope>
</reference>
<dbReference type="Pfam" id="PF00179">
    <property type="entry name" value="UQ_con"/>
    <property type="match status" value="1"/>
</dbReference>
<keyword evidence="4" id="KW-1185">Reference proteome</keyword>
<protein>
    <submittedName>
        <fullName evidence="3">Ubiquitin-conjugating enzyme E2 variant 1-like</fullName>
    </submittedName>
</protein>
<gene>
    <name evidence="3" type="primary">ube2v1</name>
</gene>
<accession>A0A672IS67</accession>
<dbReference type="Ensembl" id="ENSSFAT00005045221.1">
    <property type="protein sequence ID" value="ENSSFAP00005043670.1"/>
    <property type="gene ID" value="ENSSFAG00005021547.1"/>
</dbReference>
<dbReference type="SMART" id="SM00212">
    <property type="entry name" value="UBCc"/>
    <property type="match status" value="1"/>
</dbReference>
<keyword evidence="1" id="KW-0833">Ubl conjugation pathway</keyword>
<dbReference type="Proteomes" id="UP000472267">
    <property type="component" value="Chromosome 5"/>
</dbReference>
<reference evidence="3" key="2">
    <citation type="submission" date="2025-08" db="UniProtKB">
        <authorList>
            <consortium name="Ensembl"/>
        </authorList>
    </citation>
    <scope>IDENTIFICATION</scope>
</reference>
<dbReference type="InParanoid" id="A0A672IS67"/>
<dbReference type="PANTHER" id="PTHR24068">
    <property type="entry name" value="UBIQUITIN-CONJUGATING ENZYME E2"/>
    <property type="match status" value="1"/>
</dbReference>
<dbReference type="FunFam" id="3.10.110.10:FF:000026">
    <property type="entry name" value="Ubiquitin-conjugating enzyme E2 variant"/>
    <property type="match status" value="1"/>
</dbReference>
<sequence length="168" mass="19429">MVLSQRRRRFNITYTKHIFKNMNKYFPLLMVVPRNFRLLEELEKGQKGGGDGTVSWGLANDDDMTLTHWNGTIIGPPKTPYEGRIYSLKIKCGPRYPEHSPEVRFIYKINLPGVNSCNGVVDFKAISSLSRWKSDYSIRQVLQELRQQMSVKENSKLSQPPEGQMYSN</sequence>
<dbReference type="InterPro" id="IPR016135">
    <property type="entry name" value="UBQ-conjugating_enzyme/RWD"/>
</dbReference>
<dbReference type="AlphaFoldDB" id="A0A672IS67"/>
<evidence type="ECO:0000256" key="1">
    <source>
        <dbReference type="ARBA" id="ARBA00022786"/>
    </source>
</evidence>
<evidence type="ECO:0000313" key="3">
    <source>
        <dbReference type="Ensembl" id="ENSSFAP00005043670.1"/>
    </source>
</evidence>
<feature type="domain" description="UBC core" evidence="2">
    <location>
        <begin position="33"/>
        <end position="168"/>
    </location>
</feature>
<dbReference type="PROSITE" id="PS50127">
    <property type="entry name" value="UBC_2"/>
    <property type="match status" value="1"/>
</dbReference>
<dbReference type="Gene3D" id="3.10.110.10">
    <property type="entry name" value="Ubiquitin Conjugating Enzyme"/>
    <property type="match status" value="1"/>
</dbReference>
<dbReference type="SUPFAM" id="SSF54495">
    <property type="entry name" value="UBC-like"/>
    <property type="match status" value="1"/>
</dbReference>